<proteinExistence type="predicted"/>
<evidence type="ECO:0000256" key="4">
    <source>
        <dbReference type="ARBA" id="ARBA00022741"/>
    </source>
</evidence>
<keyword evidence="7" id="KW-0902">Two-component regulatory system</keyword>
<dbReference type="PANTHER" id="PTHR42878:SF7">
    <property type="entry name" value="SENSOR HISTIDINE KINASE GLRK"/>
    <property type="match status" value="1"/>
</dbReference>
<comment type="catalytic activity">
    <reaction evidence="1">
        <text>ATP + protein L-histidine = ADP + protein N-phospho-L-histidine.</text>
        <dbReference type="EC" id="2.7.13.3"/>
    </reaction>
</comment>
<feature type="transmembrane region" description="Helical" evidence="8">
    <location>
        <begin position="37"/>
        <end position="58"/>
    </location>
</feature>
<evidence type="ECO:0000256" key="7">
    <source>
        <dbReference type="ARBA" id="ARBA00023012"/>
    </source>
</evidence>
<organism evidence="10 11">
    <name type="scientific">Kordia aestuariivivens</name>
    <dbReference type="NCBI Taxonomy" id="2759037"/>
    <lineage>
        <taxon>Bacteria</taxon>
        <taxon>Pseudomonadati</taxon>
        <taxon>Bacteroidota</taxon>
        <taxon>Flavobacteriia</taxon>
        <taxon>Flavobacteriales</taxon>
        <taxon>Flavobacteriaceae</taxon>
        <taxon>Kordia</taxon>
    </lineage>
</organism>
<keyword evidence="3" id="KW-0808">Transferase</keyword>
<comment type="caution">
    <text evidence="10">The sequence shown here is derived from an EMBL/GenBank/DDBJ whole genome shotgun (WGS) entry which is preliminary data.</text>
</comment>
<dbReference type="Pfam" id="PF02518">
    <property type="entry name" value="HATPase_c"/>
    <property type="match status" value="1"/>
</dbReference>
<keyword evidence="4" id="KW-0547">Nucleotide-binding</keyword>
<reference evidence="10 11" key="1">
    <citation type="submission" date="2020-07" db="EMBL/GenBank/DDBJ databases">
        <title>Description of Kordia aestuariivivens sp. nov., isolated from a tidal flat.</title>
        <authorList>
            <person name="Park S."/>
            <person name="Yoon J.-H."/>
        </authorList>
    </citation>
    <scope>NUCLEOTIDE SEQUENCE [LARGE SCALE GENOMIC DNA]</scope>
    <source>
        <strain evidence="10 11">YSTF-M3</strain>
    </source>
</reference>
<dbReference type="RefSeq" id="WP_187564128.1">
    <property type="nucleotide sequence ID" value="NZ_JACGWS010000016.1"/>
</dbReference>
<feature type="domain" description="Histidine kinase" evidence="9">
    <location>
        <begin position="231"/>
        <end position="455"/>
    </location>
</feature>
<dbReference type="PRINTS" id="PR00344">
    <property type="entry name" value="BCTRLSENSOR"/>
</dbReference>
<dbReference type="InterPro" id="IPR036890">
    <property type="entry name" value="HATPase_C_sf"/>
</dbReference>
<dbReference type="InterPro" id="IPR005467">
    <property type="entry name" value="His_kinase_dom"/>
</dbReference>
<gene>
    <name evidence="10" type="ORF">H2O64_20590</name>
</gene>
<dbReference type="Gene3D" id="3.30.565.10">
    <property type="entry name" value="Histidine kinase-like ATPase, C-terminal domain"/>
    <property type="match status" value="1"/>
</dbReference>
<keyword evidence="5 10" id="KW-0418">Kinase</keyword>
<accession>A0ABR7QF11</accession>
<dbReference type="EMBL" id="JACGWS010000016">
    <property type="protein sequence ID" value="MBC8757083.1"/>
    <property type="molecule type" value="Genomic_DNA"/>
</dbReference>
<evidence type="ECO:0000256" key="3">
    <source>
        <dbReference type="ARBA" id="ARBA00022679"/>
    </source>
</evidence>
<dbReference type="SMART" id="SM00387">
    <property type="entry name" value="HATPase_c"/>
    <property type="match status" value="1"/>
</dbReference>
<dbReference type="InterPro" id="IPR003594">
    <property type="entry name" value="HATPase_dom"/>
</dbReference>
<keyword evidence="8" id="KW-0472">Membrane</keyword>
<sequence>MVFNRFQLQIIIYLIGICLSFTAALYLVFFIGNFPAVFGAILCTIVGAILFRYLYLFIAKTNQKLQRFIDSIKYADFVLKFSSDDSLDRNFKGLNNSFNSILEAFRKERASKEENLQYLKTILQQVNTGLMVVHNDGSVVLVNDRAKKIINLRRINHIDQLKSIDKRLYKILDSFSVNSNYLLDFHDNTQLIIRSTSLKIKSKTVRIFTFQNIYSELQQKEIESWQNLIKILRHEIMNSITPISSLNATLQDILDEDLVLEDSKYILPEESVEDLKEGLSTIGNRTDGLVKFIDSYRVYSNLPKPNFEQLDLNELIQKTSQLLDPEVTKSGIAFEYSIPAKAIEIKGDSYLLEMVLINLVKNAIQANEGIANARIKITGGYDEKGVPFVAVMDNGKGIVPEAIDKIFMPFFTTKKIGTGIGLSLSKQIMQLHHGTLVVKSEEGKQTTFTLKFLSQ</sequence>
<evidence type="ECO:0000313" key="10">
    <source>
        <dbReference type="EMBL" id="MBC8757083.1"/>
    </source>
</evidence>
<keyword evidence="11" id="KW-1185">Reference proteome</keyword>
<dbReference type="Proteomes" id="UP000619238">
    <property type="component" value="Unassembled WGS sequence"/>
</dbReference>
<dbReference type="PANTHER" id="PTHR42878">
    <property type="entry name" value="TWO-COMPONENT HISTIDINE KINASE"/>
    <property type="match status" value="1"/>
</dbReference>
<dbReference type="InterPro" id="IPR050351">
    <property type="entry name" value="BphY/WalK/GraS-like"/>
</dbReference>
<name>A0ABR7QF11_9FLAO</name>
<evidence type="ECO:0000256" key="2">
    <source>
        <dbReference type="ARBA" id="ARBA00012438"/>
    </source>
</evidence>
<evidence type="ECO:0000256" key="6">
    <source>
        <dbReference type="ARBA" id="ARBA00022840"/>
    </source>
</evidence>
<dbReference type="EC" id="2.7.13.3" evidence="2"/>
<evidence type="ECO:0000313" key="11">
    <source>
        <dbReference type="Proteomes" id="UP000619238"/>
    </source>
</evidence>
<evidence type="ECO:0000259" key="9">
    <source>
        <dbReference type="PROSITE" id="PS50109"/>
    </source>
</evidence>
<dbReference type="PROSITE" id="PS50109">
    <property type="entry name" value="HIS_KIN"/>
    <property type="match status" value="1"/>
</dbReference>
<protein>
    <recommendedName>
        <fullName evidence="2">histidine kinase</fullName>
        <ecNumber evidence="2">2.7.13.3</ecNumber>
    </recommendedName>
</protein>
<evidence type="ECO:0000256" key="8">
    <source>
        <dbReference type="SAM" id="Phobius"/>
    </source>
</evidence>
<keyword evidence="8" id="KW-0812">Transmembrane</keyword>
<feature type="transmembrane region" description="Helical" evidence="8">
    <location>
        <begin position="12"/>
        <end position="31"/>
    </location>
</feature>
<evidence type="ECO:0000256" key="1">
    <source>
        <dbReference type="ARBA" id="ARBA00000085"/>
    </source>
</evidence>
<evidence type="ECO:0000256" key="5">
    <source>
        <dbReference type="ARBA" id="ARBA00022777"/>
    </source>
</evidence>
<dbReference type="InterPro" id="IPR004358">
    <property type="entry name" value="Sig_transdc_His_kin-like_C"/>
</dbReference>
<keyword evidence="8" id="KW-1133">Transmembrane helix</keyword>
<dbReference type="SUPFAM" id="SSF55874">
    <property type="entry name" value="ATPase domain of HSP90 chaperone/DNA topoisomerase II/histidine kinase"/>
    <property type="match status" value="1"/>
</dbReference>
<keyword evidence="6" id="KW-0067">ATP-binding</keyword>
<dbReference type="GO" id="GO:0016301">
    <property type="term" value="F:kinase activity"/>
    <property type="evidence" value="ECO:0007669"/>
    <property type="project" value="UniProtKB-KW"/>
</dbReference>